<keyword evidence="1" id="KW-1133">Transmembrane helix</keyword>
<gene>
    <name evidence="2" type="ORF">KB874_20200</name>
</gene>
<sequence length="472" mass="51336">MRASAGRRFLVVGLLVLLMFVPLFFAAEVIDSRKSYSQSTIDSVGEEWGGPQVLAGPQLVIPVERTVTRLATRPRLDPATGAVLTDAQGNEVVDRFEETVRQLAAPIHLYPDRFEADVQTATQIRSRGIFTVPVYTAEAEIRFDFDTVLVDRVLAEDETILWDRAEIRMAVGANRALRGAAEVTADGRALELAPLTGEAGFLARLGDPRGIDAYTLALGFNGAQSLMLAPVGRDSRVTLSGDWPHPSFTGAFLPDGSTVTKDGYEATWTIPHLARALPQAAREDPQAMAQRMTAFGLRFVEANDFYHKAFRAARYGILFIALTFLTVVLMERSSGQPVHPVQYILIGLVQTVFVLLMVAYAEHLGWGPAYLIASGATIALLTAYGAFGLKLGRRALVLGAMLVSVYAVLYMILQSADYALLAGSTLAFLALALTMWVTRDEDWFGPERPRREGAWSRLLGGSGPPPPPDTPA</sequence>
<name>A0A8J7WIU3_9RHOB</name>
<evidence type="ECO:0000256" key="1">
    <source>
        <dbReference type="SAM" id="Phobius"/>
    </source>
</evidence>
<dbReference type="PIRSF" id="PIRSF004548">
    <property type="entry name" value="CreD"/>
    <property type="match status" value="1"/>
</dbReference>
<dbReference type="InterPro" id="IPR010364">
    <property type="entry name" value="Uncharacterised_IM_CreD"/>
</dbReference>
<proteinExistence type="predicted"/>
<dbReference type="PANTHER" id="PTHR30092:SF0">
    <property type="entry name" value="INNER MEMBRANE PROTEIN CRED"/>
    <property type="match status" value="1"/>
</dbReference>
<feature type="transmembrane region" description="Helical" evidence="1">
    <location>
        <begin position="367"/>
        <end position="388"/>
    </location>
</feature>
<reference evidence="2" key="1">
    <citation type="submission" date="2021-04" db="EMBL/GenBank/DDBJ databases">
        <authorList>
            <person name="Yoon J."/>
        </authorList>
    </citation>
    <scope>NUCLEOTIDE SEQUENCE</scope>
    <source>
        <strain evidence="2">KMU-90</strain>
    </source>
</reference>
<evidence type="ECO:0000313" key="2">
    <source>
        <dbReference type="EMBL" id="MBS0126411.1"/>
    </source>
</evidence>
<dbReference type="PANTHER" id="PTHR30092">
    <property type="entry name" value="INNER MEMBRANE PROTEIN CRED"/>
    <property type="match status" value="1"/>
</dbReference>
<feature type="transmembrane region" description="Helical" evidence="1">
    <location>
        <begin position="419"/>
        <end position="438"/>
    </location>
</feature>
<comment type="caution">
    <text evidence="2">The sequence shown here is derived from an EMBL/GenBank/DDBJ whole genome shotgun (WGS) entry which is preliminary data.</text>
</comment>
<feature type="transmembrane region" description="Helical" evidence="1">
    <location>
        <begin position="341"/>
        <end position="361"/>
    </location>
</feature>
<organism evidence="2 3">
    <name type="scientific">Thetidibacter halocola</name>
    <dbReference type="NCBI Taxonomy" id="2827239"/>
    <lineage>
        <taxon>Bacteria</taxon>
        <taxon>Pseudomonadati</taxon>
        <taxon>Pseudomonadota</taxon>
        <taxon>Alphaproteobacteria</taxon>
        <taxon>Rhodobacterales</taxon>
        <taxon>Roseobacteraceae</taxon>
        <taxon>Thetidibacter</taxon>
    </lineage>
</organism>
<feature type="transmembrane region" description="Helical" evidence="1">
    <location>
        <begin position="312"/>
        <end position="329"/>
    </location>
</feature>
<dbReference type="Pfam" id="PF06123">
    <property type="entry name" value="CreD"/>
    <property type="match status" value="1"/>
</dbReference>
<accession>A0A8J7WIU3</accession>
<keyword evidence="1" id="KW-0472">Membrane</keyword>
<keyword evidence="3" id="KW-1185">Reference proteome</keyword>
<dbReference type="AlphaFoldDB" id="A0A8J7WIU3"/>
<protein>
    <submittedName>
        <fullName evidence="2">Cell envelope integrity protein CreD</fullName>
    </submittedName>
</protein>
<dbReference type="NCBIfam" id="NF008712">
    <property type="entry name" value="PRK11715.1-1"/>
    <property type="match status" value="1"/>
</dbReference>
<dbReference type="Proteomes" id="UP000681356">
    <property type="component" value="Unassembled WGS sequence"/>
</dbReference>
<dbReference type="EMBL" id="JAGTUU010000009">
    <property type="protein sequence ID" value="MBS0126411.1"/>
    <property type="molecule type" value="Genomic_DNA"/>
</dbReference>
<feature type="transmembrane region" description="Helical" evidence="1">
    <location>
        <begin position="395"/>
        <end position="413"/>
    </location>
</feature>
<dbReference type="RefSeq" id="WP_212538373.1">
    <property type="nucleotide sequence ID" value="NZ_JAGTUU010000009.1"/>
</dbReference>
<keyword evidence="1" id="KW-0812">Transmembrane</keyword>
<dbReference type="GO" id="GO:0005886">
    <property type="term" value="C:plasma membrane"/>
    <property type="evidence" value="ECO:0007669"/>
    <property type="project" value="TreeGrafter"/>
</dbReference>
<evidence type="ECO:0000313" key="3">
    <source>
        <dbReference type="Proteomes" id="UP000681356"/>
    </source>
</evidence>